<comment type="caution">
    <text evidence="2">The sequence shown here is derived from an EMBL/GenBank/DDBJ whole genome shotgun (WGS) entry which is preliminary data.</text>
</comment>
<evidence type="ECO:0000313" key="2">
    <source>
        <dbReference type="EMBL" id="MBB1069269.1"/>
    </source>
</evidence>
<name>A0A7W3Y809_9LACO</name>
<dbReference type="NCBIfam" id="NF040897">
    <property type="entry name" value="SPJ_0845_Nterm"/>
    <property type="match status" value="1"/>
</dbReference>
<sequence length="47" mass="5488">MGLVTRRNEQLDKLFDQFAVDPKKPKAKVEKVDKDKKKNTDKADKKD</sequence>
<organism evidence="2 4">
    <name type="scientific">Limosilactobacillus albertensis</name>
    <dbReference type="NCBI Taxonomy" id="2759752"/>
    <lineage>
        <taxon>Bacteria</taxon>
        <taxon>Bacillati</taxon>
        <taxon>Bacillota</taxon>
        <taxon>Bacilli</taxon>
        <taxon>Lactobacillales</taxon>
        <taxon>Lactobacillaceae</taxon>
        <taxon>Limosilactobacillus</taxon>
    </lineage>
</organism>
<gene>
    <name evidence="2" type="ORF">H5S40_03755</name>
    <name evidence="3" type="ORF">H5S41_05845</name>
</gene>
<dbReference type="AlphaFoldDB" id="A0A7W3Y809"/>
<evidence type="ECO:0000313" key="5">
    <source>
        <dbReference type="Proteomes" id="UP000547628"/>
    </source>
</evidence>
<evidence type="ECO:0000313" key="4">
    <source>
        <dbReference type="Proteomes" id="UP000518316"/>
    </source>
</evidence>
<evidence type="ECO:0000313" key="3">
    <source>
        <dbReference type="EMBL" id="MBB1123477.1"/>
    </source>
</evidence>
<dbReference type="Proteomes" id="UP000518316">
    <property type="component" value="Unassembled WGS sequence"/>
</dbReference>
<dbReference type="Proteomes" id="UP000547628">
    <property type="component" value="Unassembled WGS sequence"/>
</dbReference>
<dbReference type="EMBL" id="JACIVD010000062">
    <property type="protein sequence ID" value="MBB1123477.1"/>
    <property type="molecule type" value="Genomic_DNA"/>
</dbReference>
<reference evidence="4 5" key="1">
    <citation type="submission" date="2020-07" db="EMBL/GenBank/DDBJ databases">
        <title>Description of Limosilactobacillus balticus sp. nov., Limosilactobacillus agrestis sp. nov., Limosilactobacillus albertensis sp. nov., Limosilactobacillus rudii sp. nov., Limosilactobacillus fastidiosus sp. nov., five novel Limosilactobacillus species isolated from the vertebrate gastrointestinal tract, and proposal of 6 subspecies of Limosilactobacillus reuteri adapted to the gastrointestinal tract of specific vertebrate hosts.</title>
        <authorList>
            <person name="Li F."/>
            <person name="Cheng C."/>
            <person name="Zheng J."/>
            <person name="Quevedo R.M."/>
            <person name="Li J."/>
            <person name="Roos S."/>
            <person name="Gaenzle M.G."/>
            <person name="Walter J."/>
        </authorList>
    </citation>
    <scope>NUCLEOTIDE SEQUENCE [LARGE SCALE GENOMIC DNA]</scope>
    <source>
        <strain evidence="3 5">Lr3000</strain>
        <strain evidence="2 4">RRLNB_1_1</strain>
    </source>
</reference>
<dbReference type="EMBL" id="JACIVC010000049">
    <property type="protein sequence ID" value="MBB1069269.1"/>
    <property type="molecule type" value="Genomic_DNA"/>
</dbReference>
<dbReference type="RefSeq" id="WP_163705215.1">
    <property type="nucleotide sequence ID" value="NZ_JACIVC010000049.1"/>
</dbReference>
<protein>
    <submittedName>
        <fullName evidence="2">Uncharacterized protein</fullName>
    </submittedName>
</protein>
<proteinExistence type="predicted"/>
<keyword evidence="4" id="KW-1185">Reference proteome</keyword>
<feature type="region of interest" description="Disordered" evidence="1">
    <location>
        <begin position="22"/>
        <end position="47"/>
    </location>
</feature>
<dbReference type="InterPro" id="IPR047909">
    <property type="entry name" value="SPJ_0845-like_N"/>
</dbReference>
<evidence type="ECO:0000256" key="1">
    <source>
        <dbReference type="SAM" id="MobiDB-lite"/>
    </source>
</evidence>
<accession>A0A7W3Y809</accession>